<evidence type="ECO:0000256" key="3">
    <source>
        <dbReference type="ARBA" id="ARBA00022729"/>
    </source>
</evidence>
<dbReference type="Gene3D" id="2.20.20.130">
    <property type="match status" value="1"/>
</dbReference>
<organism evidence="8 9">
    <name type="scientific">Mucilaginibacter lappiensis</name>
    <dbReference type="NCBI Taxonomy" id="354630"/>
    <lineage>
        <taxon>Bacteria</taxon>
        <taxon>Pseudomonadati</taxon>
        <taxon>Bacteroidota</taxon>
        <taxon>Sphingobacteriia</taxon>
        <taxon>Sphingobacteriales</taxon>
        <taxon>Sphingobacteriaceae</taxon>
        <taxon>Mucilaginibacter</taxon>
    </lineage>
</organism>
<dbReference type="RefSeq" id="WP_183589221.1">
    <property type="nucleotide sequence ID" value="NZ_JACHCA010000015.1"/>
</dbReference>
<dbReference type="Pfam" id="PF14322">
    <property type="entry name" value="SusD-like_3"/>
    <property type="match status" value="1"/>
</dbReference>
<dbReference type="EMBL" id="JACHCA010000015">
    <property type="protein sequence ID" value="MBB6130408.1"/>
    <property type="molecule type" value="Genomic_DNA"/>
</dbReference>
<gene>
    <name evidence="8" type="ORF">HDF22_004548</name>
</gene>
<evidence type="ECO:0000313" key="9">
    <source>
        <dbReference type="Proteomes" id="UP000548326"/>
    </source>
</evidence>
<evidence type="ECO:0008006" key="10">
    <source>
        <dbReference type="Google" id="ProtNLM"/>
    </source>
</evidence>
<dbReference type="PROSITE" id="PS51257">
    <property type="entry name" value="PROKAR_LIPOPROTEIN"/>
    <property type="match status" value="1"/>
</dbReference>
<evidence type="ECO:0000259" key="7">
    <source>
        <dbReference type="Pfam" id="PF14322"/>
    </source>
</evidence>
<reference evidence="8 9" key="1">
    <citation type="submission" date="2020-08" db="EMBL/GenBank/DDBJ databases">
        <title>Genomic Encyclopedia of Type Strains, Phase IV (KMG-V): Genome sequencing to study the core and pangenomes of soil and plant-associated prokaryotes.</title>
        <authorList>
            <person name="Whitman W."/>
        </authorList>
    </citation>
    <scope>NUCLEOTIDE SEQUENCE [LARGE SCALE GENOMIC DNA]</scope>
    <source>
        <strain evidence="8 9">MP601</strain>
    </source>
</reference>
<evidence type="ECO:0000256" key="4">
    <source>
        <dbReference type="ARBA" id="ARBA00023136"/>
    </source>
</evidence>
<proteinExistence type="inferred from homology"/>
<dbReference type="Gene3D" id="1.25.40.390">
    <property type="match status" value="1"/>
</dbReference>
<feature type="domain" description="SusD-like N-terminal" evidence="7">
    <location>
        <begin position="27"/>
        <end position="227"/>
    </location>
</feature>
<dbReference type="CDD" id="cd08977">
    <property type="entry name" value="SusD"/>
    <property type="match status" value="1"/>
</dbReference>
<comment type="caution">
    <text evidence="8">The sequence shown here is derived from an EMBL/GenBank/DDBJ whole genome shotgun (WGS) entry which is preliminary data.</text>
</comment>
<dbReference type="SUPFAM" id="SSF48452">
    <property type="entry name" value="TPR-like"/>
    <property type="match status" value="1"/>
</dbReference>
<evidence type="ECO:0000259" key="6">
    <source>
        <dbReference type="Pfam" id="PF07980"/>
    </source>
</evidence>
<comment type="similarity">
    <text evidence="2">Belongs to the SusD family.</text>
</comment>
<evidence type="ECO:0000256" key="1">
    <source>
        <dbReference type="ARBA" id="ARBA00004442"/>
    </source>
</evidence>
<dbReference type="Gene3D" id="1.25.40.900">
    <property type="match status" value="1"/>
</dbReference>
<sequence>MKKILKLSVMTFVVILGACTKQLSLDPKSSLNTTESLSTLEGVNSAVIGMYSNLQNVNYYGRSLYVYGDLSADDVYLSVANSNRYLSTFQRTYASNDADALAIWTAIYATIARANNIINSVDKVSGDQGAKDLAKGQALFIRALGYFDLVRLYAKPYNQGNGAQLGVPVVLVSDVSIYPARNTVGDVYTRVISDLTAAKGLLASTTAATKVTASKFAASALLSRVYLYKGDYANSIAEANTVIANTDFQVTAAADLPTFYSAPGAAEEIFTVNFNLIESQGSDNLGQIYLKPGYGDIRVSPNLTAVFDKTKDVRYTSFIAPFVGSPTELENKKFAGQSGIQGLYSTKVLRLSEIILNRAEAENKIGGQDAQALADLNSIKTNRGLTALSGVTGANLLTEILLERRREFMFEGQRFFDLMRNGLTMDRGAFCTSPLAVSSPQCSLTATDPKTILPIPQAELDANPAIKPQQNPGY</sequence>
<evidence type="ECO:0000256" key="2">
    <source>
        <dbReference type="ARBA" id="ARBA00006275"/>
    </source>
</evidence>
<accession>A0A841JNV2</accession>
<name>A0A841JNV2_9SPHI</name>
<dbReference type="Pfam" id="PF07980">
    <property type="entry name" value="SusD_RagB"/>
    <property type="match status" value="1"/>
</dbReference>
<feature type="domain" description="RagB/SusD" evidence="6">
    <location>
        <begin position="334"/>
        <end position="474"/>
    </location>
</feature>
<keyword evidence="5" id="KW-0998">Cell outer membrane</keyword>
<keyword evidence="4" id="KW-0472">Membrane</keyword>
<evidence type="ECO:0000313" key="8">
    <source>
        <dbReference type="EMBL" id="MBB6130408.1"/>
    </source>
</evidence>
<evidence type="ECO:0000256" key="5">
    <source>
        <dbReference type="ARBA" id="ARBA00023237"/>
    </source>
</evidence>
<dbReference type="InterPro" id="IPR012944">
    <property type="entry name" value="SusD_RagB_dom"/>
</dbReference>
<dbReference type="GO" id="GO:0009279">
    <property type="term" value="C:cell outer membrane"/>
    <property type="evidence" value="ECO:0007669"/>
    <property type="project" value="UniProtKB-SubCell"/>
</dbReference>
<dbReference type="AlphaFoldDB" id="A0A841JNV2"/>
<dbReference type="InterPro" id="IPR011990">
    <property type="entry name" value="TPR-like_helical_dom_sf"/>
</dbReference>
<dbReference type="InterPro" id="IPR033985">
    <property type="entry name" value="SusD-like_N"/>
</dbReference>
<protein>
    <recommendedName>
        <fullName evidence="10">SusD family protein</fullName>
    </recommendedName>
</protein>
<comment type="subcellular location">
    <subcellularLocation>
        <location evidence="1">Cell outer membrane</location>
    </subcellularLocation>
</comment>
<keyword evidence="3" id="KW-0732">Signal</keyword>
<dbReference type="Proteomes" id="UP000548326">
    <property type="component" value="Unassembled WGS sequence"/>
</dbReference>